<dbReference type="SMART" id="SM00717">
    <property type="entry name" value="SANT"/>
    <property type="match status" value="2"/>
</dbReference>
<reference evidence="10" key="2">
    <citation type="submission" date="2025-08" db="UniProtKB">
        <authorList>
            <consortium name="RefSeq"/>
        </authorList>
    </citation>
    <scope>IDENTIFICATION</scope>
    <source>
        <tissue evidence="10">Etiolated seedlings</tissue>
    </source>
</reference>
<keyword evidence="6" id="KW-0539">Nucleus</keyword>
<sequence length="343" mass="39411">MGHHSCCNKQKVKRGLWSPEEDEKLINYITTYGHGCWSSVPKLAGLQRCGKSCRLRWINYLRPDLKRGSFSPQEASLIIELHTILGNRWAQIAKHLPGRTDNEVKNFWNSSIKKKLLSHDLHHVPSFSSDIHHCPTRNLSMETFFPLNDNPTLTNSLHLHHHLDQLFLPSQNDNNLNFQHLHNPMLPQTSSYEFDTWYSFMTSLPIHINPNQHTIQNYNNIILDNFINPNNTYQHYDTPNLVELEPINVPKVICETNMKDYVCSIPFSSQENQIQESATAILNHVEEGICQQDHQIVATQVEYIDADLIMSSLPISSTTSSSFYQGDKLVTKPIIPSSNWESS</sequence>
<evidence type="ECO:0000313" key="9">
    <source>
        <dbReference type="Proteomes" id="UP000087171"/>
    </source>
</evidence>
<dbReference type="PROSITE" id="PS50090">
    <property type="entry name" value="MYB_LIKE"/>
    <property type="match status" value="2"/>
</dbReference>
<organism evidence="9 10">
    <name type="scientific">Cicer arietinum</name>
    <name type="common">Chickpea</name>
    <name type="synonym">Garbanzo</name>
    <dbReference type="NCBI Taxonomy" id="3827"/>
    <lineage>
        <taxon>Eukaryota</taxon>
        <taxon>Viridiplantae</taxon>
        <taxon>Streptophyta</taxon>
        <taxon>Embryophyta</taxon>
        <taxon>Tracheophyta</taxon>
        <taxon>Spermatophyta</taxon>
        <taxon>Magnoliopsida</taxon>
        <taxon>eudicotyledons</taxon>
        <taxon>Gunneridae</taxon>
        <taxon>Pentapetalae</taxon>
        <taxon>rosids</taxon>
        <taxon>fabids</taxon>
        <taxon>Fabales</taxon>
        <taxon>Fabaceae</taxon>
        <taxon>Papilionoideae</taxon>
        <taxon>50 kb inversion clade</taxon>
        <taxon>NPAAA clade</taxon>
        <taxon>Hologalegina</taxon>
        <taxon>IRL clade</taxon>
        <taxon>Cicereae</taxon>
        <taxon>Cicer</taxon>
    </lineage>
</organism>
<dbReference type="KEGG" id="cam:101515469"/>
<dbReference type="PANTHER" id="PTHR47997:SF87">
    <property type="entry name" value="TRANSCRIPTION FACTOR MYB26"/>
    <property type="match status" value="1"/>
</dbReference>
<dbReference type="InterPro" id="IPR017930">
    <property type="entry name" value="Myb_dom"/>
</dbReference>
<feature type="domain" description="Myb-like" evidence="7">
    <location>
        <begin position="62"/>
        <end position="112"/>
    </location>
</feature>
<accession>A0A1S2XBM2</accession>
<dbReference type="FunFam" id="1.10.10.60:FF:000140">
    <property type="entry name" value="Myb transcription factor"/>
    <property type="match status" value="1"/>
</dbReference>
<dbReference type="FunFam" id="1.10.10.60:FF:000185">
    <property type="entry name" value="MYB transcription factor"/>
    <property type="match status" value="1"/>
</dbReference>
<keyword evidence="2" id="KW-0677">Repeat</keyword>
<reference evidence="9" key="1">
    <citation type="journal article" date="2013" name="Nat. Biotechnol.">
        <title>Draft genome sequence of chickpea (Cicer arietinum) provides a resource for trait improvement.</title>
        <authorList>
            <person name="Varshney R.K."/>
            <person name="Song C."/>
            <person name="Saxena R.K."/>
            <person name="Azam S."/>
            <person name="Yu S."/>
            <person name="Sharpe A.G."/>
            <person name="Cannon S."/>
            <person name="Baek J."/>
            <person name="Rosen B.D."/>
            <person name="Tar'an B."/>
            <person name="Millan T."/>
            <person name="Zhang X."/>
            <person name="Ramsay L.D."/>
            <person name="Iwata A."/>
            <person name="Wang Y."/>
            <person name="Nelson W."/>
            <person name="Farmer A.D."/>
            <person name="Gaur P.M."/>
            <person name="Soderlund C."/>
            <person name="Penmetsa R.V."/>
            <person name="Xu C."/>
            <person name="Bharti A.K."/>
            <person name="He W."/>
            <person name="Winter P."/>
            <person name="Zhao S."/>
            <person name="Hane J.K."/>
            <person name="Carrasquilla-Garcia N."/>
            <person name="Condie J.A."/>
            <person name="Upadhyaya H.D."/>
            <person name="Luo M.C."/>
            <person name="Thudi M."/>
            <person name="Gowda C.L."/>
            <person name="Singh N.P."/>
            <person name="Lichtenzveig J."/>
            <person name="Gali K.K."/>
            <person name="Rubio J."/>
            <person name="Nadarajan N."/>
            <person name="Dolezel J."/>
            <person name="Bansal K.C."/>
            <person name="Xu X."/>
            <person name="Edwards D."/>
            <person name="Zhang G."/>
            <person name="Kahl G."/>
            <person name="Gil J."/>
            <person name="Singh K.B."/>
            <person name="Datta S.K."/>
            <person name="Jackson S.A."/>
            <person name="Wang J."/>
            <person name="Cook D.R."/>
        </authorList>
    </citation>
    <scope>NUCLEOTIDE SEQUENCE [LARGE SCALE GENOMIC DNA]</scope>
    <source>
        <strain evidence="9">cv. CDC Frontier</strain>
    </source>
</reference>
<dbReference type="eggNOG" id="KOG0048">
    <property type="taxonomic scope" value="Eukaryota"/>
</dbReference>
<keyword evidence="3" id="KW-0805">Transcription regulation</keyword>
<proteinExistence type="predicted"/>
<keyword evidence="4" id="KW-0238">DNA-binding</keyword>
<dbReference type="PROSITE" id="PS51294">
    <property type="entry name" value="HTH_MYB"/>
    <property type="match status" value="2"/>
</dbReference>
<comment type="subcellular location">
    <subcellularLocation>
        <location evidence="1">Nucleus</location>
    </subcellularLocation>
</comment>
<dbReference type="GeneID" id="101515469"/>
<evidence type="ECO:0000259" key="8">
    <source>
        <dbReference type="PROSITE" id="PS51294"/>
    </source>
</evidence>
<dbReference type="SUPFAM" id="SSF46689">
    <property type="entry name" value="Homeodomain-like"/>
    <property type="match status" value="1"/>
</dbReference>
<evidence type="ECO:0000256" key="6">
    <source>
        <dbReference type="ARBA" id="ARBA00023242"/>
    </source>
</evidence>
<dbReference type="OrthoDB" id="2143914at2759"/>
<dbReference type="GO" id="GO:0005634">
    <property type="term" value="C:nucleus"/>
    <property type="evidence" value="ECO:0007669"/>
    <property type="project" value="UniProtKB-SubCell"/>
</dbReference>
<dbReference type="RefSeq" id="XP_004486846.1">
    <property type="nucleotide sequence ID" value="XM_004486789.3"/>
</dbReference>
<evidence type="ECO:0000313" key="10">
    <source>
        <dbReference type="RefSeq" id="XP_004486846.1"/>
    </source>
</evidence>
<dbReference type="InterPro" id="IPR009057">
    <property type="entry name" value="Homeodomain-like_sf"/>
</dbReference>
<protein>
    <submittedName>
        <fullName evidence="10">Transcription factor MYB26-like</fullName>
    </submittedName>
</protein>
<keyword evidence="9" id="KW-1185">Reference proteome</keyword>
<dbReference type="GO" id="GO:0003677">
    <property type="term" value="F:DNA binding"/>
    <property type="evidence" value="ECO:0007669"/>
    <property type="project" value="UniProtKB-KW"/>
</dbReference>
<dbReference type="Gene3D" id="1.10.10.60">
    <property type="entry name" value="Homeodomain-like"/>
    <property type="match status" value="2"/>
</dbReference>
<evidence type="ECO:0000259" key="7">
    <source>
        <dbReference type="PROSITE" id="PS50090"/>
    </source>
</evidence>
<dbReference type="Proteomes" id="UP000087171">
    <property type="component" value="Chromosome Ca1"/>
</dbReference>
<evidence type="ECO:0000256" key="3">
    <source>
        <dbReference type="ARBA" id="ARBA00023015"/>
    </source>
</evidence>
<dbReference type="PANTHER" id="PTHR47997">
    <property type="entry name" value="MYB DOMAIN PROTEIN 55"/>
    <property type="match status" value="1"/>
</dbReference>
<dbReference type="PaxDb" id="3827-XP_004486846.1"/>
<feature type="domain" description="Myb-like" evidence="7">
    <location>
        <begin position="9"/>
        <end position="61"/>
    </location>
</feature>
<keyword evidence="5" id="KW-0804">Transcription</keyword>
<dbReference type="AlphaFoldDB" id="A0A1S2XBM2"/>
<feature type="domain" description="HTH myb-type" evidence="8">
    <location>
        <begin position="9"/>
        <end position="65"/>
    </location>
</feature>
<evidence type="ECO:0000256" key="5">
    <source>
        <dbReference type="ARBA" id="ARBA00023163"/>
    </source>
</evidence>
<dbReference type="CDD" id="cd00167">
    <property type="entry name" value="SANT"/>
    <property type="match status" value="2"/>
</dbReference>
<feature type="domain" description="HTH myb-type" evidence="8">
    <location>
        <begin position="66"/>
        <end position="116"/>
    </location>
</feature>
<evidence type="ECO:0000256" key="2">
    <source>
        <dbReference type="ARBA" id="ARBA00022737"/>
    </source>
</evidence>
<evidence type="ECO:0000256" key="1">
    <source>
        <dbReference type="ARBA" id="ARBA00004123"/>
    </source>
</evidence>
<dbReference type="InterPro" id="IPR051953">
    <property type="entry name" value="Plant_SW-associated_TFs"/>
</dbReference>
<gene>
    <name evidence="10" type="primary">LOC101515469</name>
</gene>
<name>A0A1S2XBM2_CICAR</name>
<dbReference type="InterPro" id="IPR001005">
    <property type="entry name" value="SANT/Myb"/>
</dbReference>
<dbReference type="Pfam" id="PF00249">
    <property type="entry name" value="Myb_DNA-binding"/>
    <property type="match status" value="2"/>
</dbReference>
<evidence type="ECO:0000256" key="4">
    <source>
        <dbReference type="ARBA" id="ARBA00023125"/>
    </source>
</evidence>